<dbReference type="NCBIfam" id="TIGR04316">
    <property type="entry name" value="dhbA_paeA"/>
    <property type="match status" value="1"/>
</dbReference>
<dbReference type="PRINTS" id="PR01397">
    <property type="entry name" value="DHBDHDRGNASE"/>
</dbReference>
<dbReference type="SUPFAM" id="SSF51735">
    <property type="entry name" value="NAD(P)-binding Rossmann-fold domains"/>
    <property type="match status" value="1"/>
</dbReference>
<dbReference type="EMBL" id="WEIA01000019">
    <property type="protein sequence ID" value="NLR23773.1"/>
    <property type="molecule type" value="Genomic_DNA"/>
</dbReference>
<dbReference type="InterPro" id="IPR003560">
    <property type="entry name" value="DHB_DH"/>
</dbReference>
<organism evidence="4 6">
    <name type="scientific">Pseudoalteromonas maricaloris</name>
    <dbReference type="NCBI Taxonomy" id="184924"/>
    <lineage>
        <taxon>Bacteria</taxon>
        <taxon>Pseudomonadati</taxon>
        <taxon>Pseudomonadota</taxon>
        <taxon>Gammaproteobacteria</taxon>
        <taxon>Alteromonadales</taxon>
        <taxon>Pseudoalteromonadaceae</taxon>
        <taxon>Pseudoalteromonas</taxon>
    </lineage>
</organism>
<proteinExistence type="inferred from homology"/>
<protein>
    <recommendedName>
        <fullName evidence="3">2,3-dihydro-2,3-dihydroxybenzoate dehydrogenase</fullName>
        <ecNumber evidence="3">1.3.1.28</ecNumber>
    </recommendedName>
</protein>
<evidence type="ECO:0000313" key="5">
    <source>
        <dbReference type="EMBL" id="WOX28846.1"/>
    </source>
</evidence>
<reference evidence="4" key="1">
    <citation type="submission" date="2019-10" db="EMBL/GenBank/DDBJ databases">
        <authorList>
            <person name="Paulsen S."/>
        </authorList>
    </citation>
    <scope>NUCLEOTIDE SEQUENCE</scope>
    <source>
        <strain evidence="4">LMG 19692</strain>
    </source>
</reference>
<dbReference type="GO" id="GO:0008667">
    <property type="term" value="F:2,3-dihydro-2,3-dihydroxybenzoate dehydrogenase activity"/>
    <property type="evidence" value="ECO:0007669"/>
    <property type="project" value="UniProtKB-UniRule"/>
</dbReference>
<evidence type="ECO:0000256" key="2">
    <source>
        <dbReference type="ARBA" id="ARBA00023002"/>
    </source>
</evidence>
<evidence type="ECO:0000313" key="4">
    <source>
        <dbReference type="EMBL" id="NLR23773.1"/>
    </source>
</evidence>
<keyword evidence="7" id="KW-1185">Reference proteome</keyword>
<comment type="similarity">
    <text evidence="1">Belongs to the short-chain dehydrogenases/reductases (SDR) family.</text>
</comment>
<dbReference type="InterPro" id="IPR002347">
    <property type="entry name" value="SDR_fam"/>
</dbReference>
<keyword evidence="2 4" id="KW-0560">Oxidoreductase</keyword>
<dbReference type="InterPro" id="IPR036291">
    <property type="entry name" value="NAD(P)-bd_dom_sf"/>
</dbReference>
<evidence type="ECO:0000313" key="6">
    <source>
        <dbReference type="Proteomes" id="UP000646877"/>
    </source>
</evidence>
<gene>
    <name evidence="4" type="primary">dhbA</name>
    <name evidence="4" type="ORF">F9Y85_21110</name>
    <name evidence="5" type="ORF">R5H13_00760</name>
</gene>
<dbReference type="Proteomes" id="UP000646877">
    <property type="component" value="Unassembled WGS sequence"/>
</dbReference>
<dbReference type="PROSITE" id="PS00061">
    <property type="entry name" value="ADH_SHORT"/>
    <property type="match status" value="1"/>
</dbReference>
<evidence type="ECO:0000256" key="1">
    <source>
        <dbReference type="ARBA" id="ARBA00006484"/>
    </source>
</evidence>
<dbReference type="PANTHER" id="PTHR24321">
    <property type="entry name" value="DEHYDROGENASES, SHORT CHAIN"/>
    <property type="match status" value="1"/>
</dbReference>
<dbReference type="AlphaFoldDB" id="A0A8I2H580"/>
<accession>A0A8I2H580</accession>
<dbReference type="Pfam" id="PF13561">
    <property type="entry name" value="adh_short_C2"/>
    <property type="match status" value="1"/>
</dbReference>
<dbReference type="EMBL" id="CP137578">
    <property type="protein sequence ID" value="WOX28846.1"/>
    <property type="molecule type" value="Genomic_DNA"/>
</dbReference>
<dbReference type="PANTHER" id="PTHR24321:SF13">
    <property type="entry name" value="2,3-DIHYDRO-2,3-DIHYDROXYBENZOATE DEHYDROGENASE"/>
    <property type="match status" value="1"/>
</dbReference>
<dbReference type="GeneID" id="98334157"/>
<dbReference type="RefSeq" id="WP_039494764.1">
    <property type="nucleotide sequence ID" value="NZ_CBCSDF010000022.1"/>
</dbReference>
<dbReference type="NCBIfam" id="NF006074">
    <property type="entry name" value="PRK08220.1"/>
    <property type="match status" value="1"/>
</dbReference>
<sequence>MSNECEFTGRIALVTGAYQGIGKALVEQLLARGAIVVAADIATAASQLQEVTANHFQIHLDVTNKNLVQTVVEEIEIQLGAIEYVASVAGILHMGTLLEQSDAQWLDTFAVNCHGPFYLCQAVANKMRIRKRGAIVAVSSNAASTPRVNMGSYCASKAALSAMIKTLALEVAPFNIRCNLVAPGSTDTQMQQQLWRDENGAEQTIQGDLTQFKLGIPLGRIASATDIANSILFLLSDQARHITMANLLVDGGATLGH</sequence>
<dbReference type="FunFam" id="3.40.50.720:FF:000084">
    <property type="entry name" value="Short-chain dehydrogenase reductase"/>
    <property type="match status" value="1"/>
</dbReference>
<dbReference type="Proteomes" id="UP001304419">
    <property type="component" value="Chromosome 1"/>
</dbReference>
<evidence type="ECO:0000313" key="7">
    <source>
        <dbReference type="Proteomes" id="UP001304419"/>
    </source>
</evidence>
<dbReference type="PRINTS" id="PR00080">
    <property type="entry name" value="SDRFAMILY"/>
</dbReference>
<dbReference type="InterPro" id="IPR020904">
    <property type="entry name" value="Sc_DH/Rdtase_CS"/>
</dbReference>
<reference evidence="5 7" key="2">
    <citation type="submission" date="2023-10" db="EMBL/GenBank/DDBJ databases">
        <title>To unveil natural product biosynthetic capacity in Pseudoalteromonas.</title>
        <authorList>
            <person name="Wang J."/>
        </authorList>
    </citation>
    <scope>NUCLEOTIDE SEQUENCE [LARGE SCALE GENOMIC DNA]</scope>
    <source>
        <strain evidence="5 7">DSM 15914</strain>
    </source>
</reference>
<dbReference type="Gene3D" id="3.40.50.720">
    <property type="entry name" value="NAD(P)-binding Rossmann-like Domain"/>
    <property type="match status" value="1"/>
</dbReference>
<evidence type="ECO:0000256" key="3">
    <source>
        <dbReference type="NCBIfam" id="TIGR04316"/>
    </source>
</evidence>
<name>A0A8I2H580_9GAMM</name>
<dbReference type="EC" id="1.3.1.28" evidence="3"/>
<dbReference type="GO" id="GO:0019290">
    <property type="term" value="P:siderophore biosynthetic process"/>
    <property type="evidence" value="ECO:0007669"/>
    <property type="project" value="InterPro"/>
</dbReference>